<protein>
    <submittedName>
        <fullName evidence="2">Uncharacterized protein</fullName>
    </submittedName>
</protein>
<evidence type="ECO:0000313" key="2">
    <source>
        <dbReference type="WBParaSite" id="PS1159_v2.g19247.t1"/>
    </source>
</evidence>
<evidence type="ECO:0000313" key="1">
    <source>
        <dbReference type="Proteomes" id="UP000887580"/>
    </source>
</evidence>
<name>A0AC35FNC4_9BILA</name>
<reference evidence="2" key="1">
    <citation type="submission" date="2022-11" db="UniProtKB">
        <authorList>
            <consortium name="WormBaseParasite"/>
        </authorList>
    </citation>
    <scope>IDENTIFICATION</scope>
</reference>
<sequence>MSSFSVEKWAEFSVEDIYHPKYQECLGWFMEITFGISCLFYGFTAFIILTKSPKQMGAFKYTVFTQLTFNMLYKALMFIYNPIFHFPLIAVSFNRSFKFSSIWAIVFFGSSFFVTISAAFALLFSVVTRLFAAFSTTSTSTNFISLKYGISAACGLTIFAWASICS</sequence>
<dbReference type="WBParaSite" id="PS1159_v2.g19247.t1">
    <property type="protein sequence ID" value="PS1159_v2.g19247.t1"/>
    <property type="gene ID" value="PS1159_v2.g19247"/>
</dbReference>
<proteinExistence type="predicted"/>
<dbReference type="Proteomes" id="UP000887580">
    <property type="component" value="Unplaced"/>
</dbReference>
<organism evidence="1 2">
    <name type="scientific">Panagrolaimus sp. PS1159</name>
    <dbReference type="NCBI Taxonomy" id="55785"/>
    <lineage>
        <taxon>Eukaryota</taxon>
        <taxon>Metazoa</taxon>
        <taxon>Ecdysozoa</taxon>
        <taxon>Nematoda</taxon>
        <taxon>Chromadorea</taxon>
        <taxon>Rhabditida</taxon>
        <taxon>Tylenchina</taxon>
        <taxon>Panagrolaimomorpha</taxon>
        <taxon>Panagrolaimoidea</taxon>
        <taxon>Panagrolaimidae</taxon>
        <taxon>Panagrolaimus</taxon>
    </lineage>
</organism>
<accession>A0AC35FNC4</accession>